<feature type="domain" description="Glutamyl/glutaminyl-tRNA synthetase class Ib catalytic" evidence="8">
    <location>
        <begin position="3"/>
        <end position="275"/>
    </location>
</feature>
<dbReference type="InterPro" id="IPR000924">
    <property type="entry name" value="Glu/Gln-tRNA-synth"/>
</dbReference>
<keyword evidence="2" id="KW-0479">Metal-binding</keyword>
<accession>A0A318U5V8</accession>
<evidence type="ECO:0000256" key="1">
    <source>
        <dbReference type="ARBA" id="ARBA00022598"/>
    </source>
</evidence>
<dbReference type="GO" id="GO:0006424">
    <property type="term" value="P:glutamyl-tRNA aminoacylation"/>
    <property type="evidence" value="ECO:0007669"/>
    <property type="project" value="TreeGrafter"/>
</dbReference>
<evidence type="ECO:0000256" key="7">
    <source>
        <dbReference type="RuleBase" id="RU363037"/>
    </source>
</evidence>
<organism evidence="9 10">
    <name type="scientific">Rhodobacter viridis</name>
    <dbReference type="NCBI Taxonomy" id="1054202"/>
    <lineage>
        <taxon>Bacteria</taxon>
        <taxon>Pseudomonadati</taxon>
        <taxon>Pseudomonadota</taxon>
        <taxon>Alphaproteobacteria</taxon>
        <taxon>Rhodobacterales</taxon>
        <taxon>Rhodobacter group</taxon>
        <taxon>Rhodobacter</taxon>
    </lineage>
</organism>
<dbReference type="PROSITE" id="PS00178">
    <property type="entry name" value="AA_TRNA_LIGASE_I"/>
    <property type="match status" value="1"/>
</dbReference>
<reference evidence="9 10" key="1">
    <citation type="submission" date="2018-06" db="EMBL/GenBank/DDBJ databases">
        <title>Genomic Encyclopedia of Type Strains, Phase III (KMG-III): the genomes of soil and plant-associated and newly described type strains.</title>
        <authorList>
            <person name="Whitman W."/>
        </authorList>
    </citation>
    <scope>NUCLEOTIDE SEQUENCE [LARGE SCALE GENOMIC DNA]</scope>
    <source>
        <strain evidence="9 10">JA737</strain>
    </source>
</reference>
<dbReference type="NCBIfam" id="NF004315">
    <property type="entry name" value="PRK05710.1-4"/>
    <property type="match status" value="1"/>
</dbReference>
<dbReference type="InterPro" id="IPR049940">
    <property type="entry name" value="GluQ/Sye"/>
</dbReference>
<dbReference type="InterPro" id="IPR014729">
    <property type="entry name" value="Rossmann-like_a/b/a_fold"/>
</dbReference>
<evidence type="ECO:0000256" key="4">
    <source>
        <dbReference type="ARBA" id="ARBA00022833"/>
    </source>
</evidence>
<comment type="caution">
    <text evidence="9">The sequence shown here is derived from an EMBL/GenBank/DDBJ whole genome shotgun (WGS) entry which is preliminary data.</text>
</comment>
<dbReference type="RefSeq" id="WP_110803969.1">
    <property type="nucleotide sequence ID" value="NZ_QJTK01000001.1"/>
</dbReference>
<dbReference type="GO" id="GO:0004818">
    <property type="term" value="F:glutamate-tRNA ligase activity"/>
    <property type="evidence" value="ECO:0007669"/>
    <property type="project" value="TreeGrafter"/>
</dbReference>
<name>A0A318U5V8_9RHOB</name>
<dbReference type="Proteomes" id="UP000247727">
    <property type="component" value="Unassembled WGS sequence"/>
</dbReference>
<dbReference type="InterPro" id="IPR001412">
    <property type="entry name" value="aa-tRNA-synth_I_CS"/>
</dbReference>
<evidence type="ECO:0000313" key="9">
    <source>
        <dbReference type="EMBL" id="PYF12946.1"/>
    </source>
</evidence>
<dbReference type="OrthoDB" id="9807503at2"/>
<keyword evidence="6 7" id="KW-0030">Aminoacyl-tRNA synthetase</keyword>
<proteinExistence type="inferred from homology"/>
<keyword evidence="1 7" id="KW-0436">Ligase</keyword>
<dbReference type="AlphaFoldDB" id="A0A318U5V8"/>
<dbReference type="GO" id="GO:0005829">
    <property type="term" value="C:cytosol"/>
    <property type="evidence" value="ECO:0007669"/>
    <property type="project" value="TreeGrafter"/>
</dbReference>
<evidence type="ECO:0000259" key="8">
    <source>
        <dbReference type="Pfam" id="PF00749"/>
    </source>
</evidence>
<dbReference type="EMBL" id="QJTK01000001">
    <property type="protein sequence ID" value="PYF12946.1"/>
    <property type="molecule type" value="Genomic_DNA"/>
</dbReference>
<evidence type="ECO:0000313" key="10">
    <source>
        <dbReference type="Proteomes" id="UP000247727"/>
    </source>
</evidence>
<evidence type="ECO:0000256" key="2">
    <source>
        <dbReference type="ARBA" id="ARBA00022723"/>
    </source>
</evidence>
<evidence type="ECO:0000256" key="5">
    <source>
        <dbReference type="ARBA" id="ARBA00022840"/>
    </source>
</evidence>
<keyword evidence="4" id="KW-0862">Zinc</keyword>
<dbReference type="PANTHER" id="PTHR43311:SF1">
    <property type="entry name" value="GLUTAMYL-Q TRNA(ASP) SYNTHETASE"/>
    <property type="match status" value="1"/>
</dbReference>
<protein>
    <submittedName>
        <fullName evidence="9">Glutamyl-Q tRNA(Asp) synthetase</fullName>
    </submittedName>
</protein>
<dbReference type="InterPro" id="IPR020058">
    <property type="entry name" value="Glu/Gln-tRNA-synth_Ib_cat-dom"/>
</dbReference>
<dbReference type="GO" id="GO:0005524">
    <property type="term" value="F:ATP binding"/>
    <property type="evidence" value="ECO:0007669"/>
    <property type="project" value="UniProtKB-KW"/>
</dbReference>
<dbReference type="SUPFAM" id="SSF52374">
    <property type="entry name" value="Nucleotidylyl transferase"/>
    <property type="match status" value="1"/>
</dbReference>
<keyword evidence="7" id="KW-0648">Protein biosynthesis</keyword>
<sequence>MITRFAPSPTGPLHLGHAYAALVAHDMARAAGGRFFLRIEDIDRERSKPQWEAQLFDDLRWLGLSWDGPVLRQSERLPAYRETLEKLWQNGLLYSCTCTRRDIEQAASAPQEGAPLGPDGIVYPGTCRDKGAPRPGQPLPNTALRLRMDLAATDTRFEETGPAHRGGHEITPDQMIREVGDVVLARREMGTSYHLAVVLDDAHQGVTHVTRGEDLFEATCIHVTLQNLLGLPVPSYHHHDLIRDAAGKRLAKRDDARALSKYRAEGATPADIRRLIGL</sequence>
<dbReference type="Pfam" id="PF00749">
    <property type="entry name" value="tRNA-synt_1c"/>
    <property type="match status" value="1"/>
</dbReference>
<keyword evidence="10" id="KW-1185">Reference proteome</keyword>
<dbReference type="PANTHER" id="PTHR43311">
    <property type="entry name" value="GLUTAMATE--TRNA LIGASE"/>
    <property type="match status" value="1"/>
</dbReference>
<comment type="similarity">
    <text evidence="7">Belongs to the class-I aminoacyl-tRNA synthetase family.</text>
</comment>
<evidence type="ECO:0000256" key="3">
    <source>
        <dbReference type="ARBA" id="ARBA00022741"/>
    </source>
</evidence>
<dbReference type="PRINTS" id="PR00987">
    <property type="entry name" value="TRNASYNTHGLU"/>
</dbReference>
<gene>
    <name evidence="9" type="ORF">C8J30_101328</name>
</gene>
<dbReference type="Gene3D" id="3.40.50.620">
    <property type="entry name" value="HUPs"/>
    <property type="match status" value="1"/>
</dbReference>
<keyword evidence="5 7" id="KW-0067">ATP-binding</keyword>
<evidence type="ECO:0000256" key="6">
    <source>
        <dbReference type="ARBA" id="ARBA00023146"/>
    </source>
</evidence>
<keyword evidence="3 7" id="KW-0547">Nucleotide-binding</keyword>